<dbReference type="Proteomes" id="UP000078561">
    <property type="component" value="Unassembled WGS sequence"/>
</dbReference>
<dbReference type="OMA" id="QETIMSG"/>
<dbReference type="PANTHER" id="PTHR31902">
    <property type="entry name" value="ACTIN PATCHES DISTAL PROTEIN 1"/>
    <property type="match status" value="1"/>
</dbReference>
<dbReference type="AlphaFoldDB" id="A0A163JRI6"/>
<dbReference type="Pfam" id="PF06999">
    <property type="entry name" value="Suc_Fer-like"/>
    <property type="match status" value="1"/>
</dbReference>
<dbReference type="SUPFAM" id="SSF52833">
    <property type="entry name" value="Thioredoxin-like"/>
    <property type="match status" value="1"/>
</dbReference>
<evidence type="ECO:0000313" key="2">
    <source>
        <dbReference type="Proteomes" id="UP000078561"/>
    </source>
</evidence>
<keyword evidence="2" id="KW-1185">Reference proteome</keyword>
<dbReference type="PANTHER" id="PTHR31902:SF14">
    <property type="entry name" value="ACTIN PATCHES DISTAL PROTEIN 1"/>
    <property type="match status" value="1"/>
</dbReference>
<dbReference type="Gene3D" id="3.40.30.10">
    <property type="entry name" value="Glutaredoxin"/>
    <property type="match status" value="1"/>
</dbReference>
<accession>A0A163JRI6</accession>
<reference evidence="1" key="1">
    <citation type="submission" date="2016-04" db="EMBL/GenBank/DDBJ databases">
        <authorList>
            <person name="Evans L.H."/>
            <person name="Alamgir A."/>
            <person name="Owens N."/>
            <person name="Weber N.D."/>
            <person name="Virtaneva K."/>
            <person name="Barbian K."/>
            <person name="Babar A."/>
            <person name="Rosenke K."/>
        </authorList>
    </citation>
    <scope>NUCLEOTIDE SEQUENCE [LARGE SCALE GENOMIC DNA]</scope>
    <source>
        <strain evidence="1">CBS 101.48</strain>
    </source>
</reference>
<dbReference type="OrthoDB" id="10253744at2759"/>
<name>A0A163JRI6_ABSGL</name>
<dbReference type="InParanoid" id="A0A163JRI6"/>
<proteinExistence type="predicted"/>
<protein>
    <submittedName>
        <fullName evidence="1">Uncharacterized protein</fullName>
    </submittedName>
</protein>
<dbReference type="InterPro" id="IPR009737">
    <property type="entry name" value="Aim32/Apd1-like"/>
</dbReference>
<dbReference type="STRING" id="4829.A0A163JRI6"/>
<evidence type="ECO:0000313" key="1">
    <source>
        <dbReference type="EMBL" id="SAM02064.1"/>
    </source>
</evidence>
<dbReference type="EMBL" id="LT553674">
    <property type="protein sequence ID" value="SAM02064.1"/>
    <property type="molecule type" value="Genomic_DNA"/>
</dbReference>
<gene>
    <name evidence="1" type="primary">ABSGL_07827.1 scaffold 9181</name>
</gene>
<sequence>MESLRRLIFKDVAPSSNMFAHDDCLTCQNPCEEHEAYPSYLDIKTDRNITATTKPYSRHILIATSQSDWPKKIEHDKDTLANALLSTRPDRSTMITCSSLVSTHSTTDGSQDLLILPDNIVVANVTSDNIQSLWSYLQAKESSNTSGEDTPTPAGLLITPNPYSALLLICSHRRRDKRCGVTAPILSREFDHILREKNNMDNVEIVMVSHIGGHKIAGNVICYTHQGKRGIWYGLVKSCHCRAIVEETLEKGLIIESLYRGAMANSFAGQTKSSSLLSW</sequence>
<dbReference type="CDD" id="cd03062">
    <property type="entry name" value="TRX_Fd_Sucrase"/>
    <property type="match status" value="1"/>
</dbReference>
<dbReference type="InterPro" id="IPR036249">
    <property type="entry name" value="Thioredoxin-like_sf"/>
</dbReference>
<organism evidence="1">
    <name type="scientific">Absidia glauca</name>
    <name type="common">Pin mould</name>
    <dbReference type="NCBI Taxonomy" id="4829"/>
    <lineage>
        <taxon>Eukaryota</taxon>
        <taxon>Fungi</taxon>
        <taxon>Fungi incertae sedis</taxon>
        <taxon>Mucoromycota</taxon>
        <taxon>Mucoromycotina</taxon>
        <taxon>Mucoromycetes</taxon>
        <taxon>Mucorales</taxon>
        <taxon>Cunninghamellaceae</taxon>
        <taxon>Absidia</taxon>
    </lineage>
</organism>